<comment type="caution">
    <text evidence="2">The sequence shown here is derived from an EMBL/GenBank/DDBJ whole genome shotgun (WGS) entry which is preliminary data.</text>
</comment>
<dbReference type="Proteomes" id="UP001177023">
    <property type="component" value="Unassembled WGS sequence"/>
</dbReference>
<keyword evidence="1" id="KW-1133">Transmembrane helix</keyword>
<organism evidence="2 3">
    <name type="scientific">Mesorhabditis spiculigera</name>
    <dbReference type="NCBI Taxonomy" id="96644"/>
    <lineage>
        <taxon>Eukaryota</taxon>
        <taxon>Metazoa</taxon>
        <taxon>Ecdysozoa</taxon>
        <taxon>Nematoda</taxon>
        <taxon>Chromadorea</taxon>
        <taxon>Rhabditida</taxon>
        <taxon>Rhabditina</taxon>
        <taxon>Rhabditomorpha</taxon>
        <taxon>Rhabditoidea</taxon>
        <taxon>Rhabditidae</taxon>
        <taxon>Mesorhabditinae</taxon>
        <taxon>Mesorhabditis</taxon>
    </lineage>
</organism>
<proteinExistence type="predicted"/>
<evidence type="ECO:0000256" key="1">
    <source>
        <dbReference type="SAM" id="Phobius"/>
    </source>
</evidence>
<reference evidence="2" key="1">
    <citation type="submission" date="2023-06" db="EMBL/GenBank/DDBJ databases">
        <authorList>
            <person name="Delattre M."/>
        </authorList>
    </citation>
    <scope>NUCLEOTIDE SEQUENCE</scope>
    <source>
        <strain evidence="2">AF72</strain>
    </source>
</reference>
<evidence type="ECO:0000313" key="2">
    <source>
        <dbReference type="EMBL" id="CAJ0563576.1"/>
    </source>
</evidence>
<dbReference type="AlphaFoldDB" id="A0AA36FQU8"/>
<gene>
    <name evidence="2" type="ORF">MSPICULIGERA_LOCUS2488</name>
</gene>
<dbReference type="EMBL" id="CATQJA010000726">
    <property type="protein sequence ID" value="CAJ0563576.1"/>
    <property type="molecule type" value="Genomic_DNA"/>
</dbReference>
<keyword evidence="3" id="KW-1185">Reference proteome</keyword>
<protein>
    <submittedName>
        <fullName evidence="2">Uncharacterized protein</fullName>
    </submittedName>
</protein>
<keyword evidence="1" id="KW-0812">Transmembrane</keyword>
<keyword evidence="1" id="KW-0472">Membrane</keyword>
<evidence type="ECO:0000313" key="3">
    <source>
        <dbReference type="Proteomes" id="UP001177023"/>
    </source>
</evidence>
<name>A0AA36FQU8_9BILA</name>
<sequence length="159" mass="18017">MQTFLLNVCSDVSTLSEAWIGIEKLDWCDVEKSRRRDPWSLNPPCNPIPQCRGNVDGRAPDTRDWRKNLLYYKNDVAALGGGLLVFIIVIIVVLCFCLKKKDNGPKGSKPIVDDMMNVGVGTAVVDLDVHCKHWRKVSIRLLVSNYSIQRWASPSVFYH</sequence>
<accession>A0AA36FQU8</accession>
<feature type="non-terminal residue" evidence="2">
    <location>
        <position position="159"/>
    </location>
</feature>
<feature type="transmembrane region" description="Helical" evidence="1">
    <location>
        <begin position="76"/>
        <end position="98"/>
    </location>
</feature>